<reference evidence="2 3" key="1">
    <citation type="journal article" date="2016" name="Genome Announc.">
        <title>Complete Genome Sequence of Thiostrepton-Producing Streptomyces laurentii ATCC 31255.</title>
        <authorList>
            <person name="Doi K."/>
            <person name="Fujino Y."/>
            <person name="Nagayoshi Y."/>
            <person name="Ohshima T."/>
            <person name="Ogata S."/>
        </authorList>
    </citation>
    <scope>NUCLEOTIDE SEQUENCE [LARGE SCALE GENOMIC DNA]</scope>
    <source>
        <strain evidence="2 3">ATCC 31255</strain>
    </source>
</reference>
<dbReference type="AlphaFoldDB" id="A0A160P0H9"/>
<dbReference type="Proteomes" id="UP000217676">
    <property type="component" value="Chromosome"/>
</dbReference>
<dbReference type="SUPFAM" id="SSF55729">
    <property type="entry name" value="Acyl-CoA N-acyltransferases (Nat)"/>
    <property type="match status" value="1"/>
</dbReference>
<sequence>METYWRWEQDPALLVGYGRQQPEALEARMEGIAHQLRGDNIRFTVYDLTGDTPVPAGVTTLLPDPSVRTAEYVVMLAPEARGKGLGTAATHLTLDYAFHITNLRMVWLKVLAPNKAGVRAYEKAGFHPAGTLREAGYWLGKVCDELIMDALAADFTGPSAILPLMR</sequence>
<dbReference type="GO" id="GO:0004145">
    <property type="term" value="F:diamine N-acetyltransferase activity"/>
    <property type="evidence" value="ECO:0007669"/>
    <property type="project" value="UniProtKB-EC"/>
</dbReference>
<proteinExistence type="predicted"/>
<evidence type="ECO:0000313" key="3">
    <source>
        <dbReference type="Proteomes" id="UP000217676"/>
    </source>
</evidence>
<evidence type="ECO:0000313" key="2">
    <source>
        <dbReference type="EMBL" id="BAU84076.1"/>
    </source>
</evidence>
<keyword evidence="3" id="KW-1185">Reference proteome</keyword>
<keyword evidence="2" id="KW-0012">Acyltransferase</keyword>
<gene>
    <name evidence="2" type="ORF">SLA_3162</name>
</gene>
<dbReference type="InterPro" id="IPR000182">
    <property type="entry name" value="GNAT_dom"/>
</dbReference>
<dbReference type="KEGG" id="slau:SLA_3162"/>
<name>A0A160P0H9_STRLU</name>
<organism evidence="2 3">
    <name type="scientific">Streptomyces laurentii</name>
    <dbReference type="NCBI Taxonomy" id="39478"/>
    <lineage>
        <taxon>Bacteria</taxon>
        <taxon>Bacillati</taxon>
        <taxon>Actinomycetota</taxon>
        <taxon>Actinomycetes</taxon>
        <taxon>Kitasatosporales</taxon>
        <taxon>Streptomycetaceae</taxon>
        <taxon>Streptomyces</taxon>
    </lineage>
</organism>
<dbReference type="PANTHER" id="PTHR43415:SF3">
    <property type="entry name" value="GNAT-FAMILY ACETYLTRANSFERASE"/>
    <property type="match status" value="1"/>
</dbReference>
<dbReference type="EC" id="2.3.1.57" evidence="2"/>
<dbReference type="InterPro" id="IPR016181">
    <property type="entry name" value="Acyl_CoA_acyltransferase"/>
</dbReference>
<dbReference type="EMBL" id="AP017424">
    <property type="protein sequence ID" value="BAU84076.1"/>
    <property type="molecule type" value="Genomic_DNA"/>
</dbReference>
<keyword evidence="2" id="KW-0808">Transferase</keyword>
<dbReference type="Gene3D" id="3.40.630.30">
    <property type="match status" value="1"/>
</dbReference>
<feature type="domain" description="N-acetyltransferase" evidence="1">
    <location>
        <begin position="1"/>
        <end position="144"/>
    </location>
</feature>
<dbReference type="PANTHER" id="PTHR43415">
    <property type="entry name" value="SPERMIDINE N(1)-ACETYLTRANSFERASE"/>
    <property type="match status" value="1"/>
</dbReference>
<dbReference type="Pfam" id="PF13302">
    <property type="entry name" value="Acetyltransf_3"/>
    <property type="match status" value="1"/>
</dbReference>
<evidence type="ECO:0000259" key="1">
    <source>
        <dbReference type="PROSITE" id="PS51186"/>
    </source>
</evidence>
<dbReference type="PROSITE" id="PS51186">
    <property type="entry name" value="GNAT"/>
    <property type="match status" value="1"/>
</dbReference>
<protein>
    <submittedName>
        <fullName evidence="2">Spermidine N1-acetyltransferase</fullName>
        <ecNumber evidence="2">2.3.1.57</ecNumber>
    </submittedName>
</protein>
<accession>A0A160P0H9</accession>